<dbReference type="Proteomes" id="UP000824139">
    <property type="component" value="Unassembled WGS sequence"/>
</dbReference>
<sequence length="215" mass="24260">MLIALTLPSVINNLRNKGYVTGLQKAYSSIQNATNLIIAEEGLPNTWGWTVHQSQDNSGNERIVELYKKHFDILMSGKRCNWCTELFPGVPRLTYRFLSGSPEAKGLYGSPLFVYSYPILLRDGSIVGLTFSYGSGQTFYGVPFHFVVDVNGLKGPNQLGRDVFFLYMDNNSGKILPYTNETFHYGQVDKRNTCDINKEGYSCAYRVITEGKMNY</sequence>
<evidence type="ECO:0000313" key="2">
    <source>
        <dbReference type="Proteomes" id="UP000824139"/>
    </source>
</evidence>
<protein>
    <submittedName>
        <fullName evidence="1">Uncharacterized protein</fullName>
    </submittedName>
</protein>
<reference evidence="1" key="1">
    <citation type="submission" date="2020-10" db="EMBL/GenBank/DDBJ databases">
        <authorList>
            <person name="Gilroy R."/>
        </authorList>
    </citation>
    <scope>NUCLEOTIDE SEQUENCE</scope>
    <source>
        <strain evidence="1">CHK152-2994</strain>
    </source>
</reference>
<dbReference type="EMBL" id="DVJO01000166">
    <property type="protein sequence ID" value="HIS83439.1"/>
    <property type="molecule type" value="Genomic_DNA"/>
</dbReference>
<proteinExistence type="predicted"/>
<accession>A0A9D1K5I0</accession>
<gene>
    <name evidence="1" type="ORF">IAD41_07535</name>
</gene>
<organism evidence="1 2">
    <name type="scientific">Candidatus Scatenecus faecavium</name>
    <dbReference type="NCBI Taxonomy" id="2840915"/>
    <lineage>
        <taxon>Bacteria</taxon>
        <taxon>Candidatus Scatenecus</taxon>
    </lineage>
</organism>
<comment type="caution">
    <text evidence="1">The sequence shown here is derived from an EMBL/GenBank/DDBJ whole genome shotgun (WGS) entry which is preliminary data.</text>
</comment>
<reference evidence="1" key="2">
    <citation type="journal article" date="2021" name="PeerJ">
        <title>Extensive microbial diversity within the chicken gut microbiome revealed by metagenomics and culture.</title>
        <authorList>
            <person name="Gilroy R."/>
            <person name="Ravi A."/>
            <person name="Getino M."/>
            <person name="Pursley I."/>
            <person name="Horton D.L."/>
            <person name="Alikhan N.F."/>
            <person name="Baker D."/>
            <person name="Gharbi K."/>
            <person name="Hall N."/>
            <person name="Watson M."/>
            <person name="Adriaenssens E.M."/>
            <person name="Foster-Nyarko E."/>
            <person name="Jarju S."/>
            <person name="Secka A."/>
            <person name="Antonio M."/>
            <person name="Oren A."/>
            <person name="Chaudhuri R.R."/>
            <person name="La Ragione R."/>
            <person name="Hildebrand F."/>
            <person name="Pallen M.J."/>
        </authorList>
    </citation>
    <scope>NUCLEOTIDE SEQUENCE</scope>
    <source>
        <strain evidence="1">CHK152-2994</strain>
    </source>
</reference>
<dbReference type="AlphaFoldDB" id="A0A9D1K5I0"/>
<evidence type="ECO:0000313" key="1">
    <source>
        <dbReference type="EMBL" id="HIS83439.1"/>
    </source>
</evidence>
<name>A0A9D1K5I0_9BACT</name>